<dbReference type="PANTHER" id="PTHR34352">
    <property type="entry name" value="PROTEIN YHFA"/>
    <property type="match status" value="1"/>
</dbReference>
<sequence length="140" mass="15831">MAMHSIQTVWRKNNIFDTEIDGHKITIDLAEEAGGNDEGPRPKRLLLIAAAGCTGLDVVEIVRKMRIDLKSFDIRIDAEMSEEHPKQYTSLKVIYEFEGDNLPKEKLERACKLSFDNYCGVLAMYKKAVPVTCEVVIKNS</sequence>
<dbReference type="EMBL" id="LT605205">
    <property type="protein sequence ID" value="SCD19373.1"/>
    <property type="molecule type" value="Genomic_DNA"/>
</dbReference>
<dbReference type="Pfam" id="PF02566">
    <property type="entry name" value="OsmC"/>
    <property type="match status" value="1"/>
</dbReference>
<dbReference type="RefSeq" id="WP_083710902.1">
    <property type="nucleotide sequence ID" value="NZ_LT605205.1"/>
</dbReference>
<dbReference type="Proteomes" id="UP000187464">
    <property type="component" value="Chromosome I"/>
</dbReference>
<dbReference type="PANTHER" id="PTHR34352:SF1">
    <property type="entry name" value="PROTEIN YHFA"/>
    <property type="match status" value="1"/>
</dbReference>
<dbReference type="Gene3D" id="3.30.300.20">
    <property type="match status" value="1"/>
</dbReference>
<protein>
    <submittedName>
        <fullName evidence="1">Putative OsmC-related protein</fullName>
    </submittedName>
</protein>
<organism evidence="1 2">
    <name type="scientific">Proteiniphilum saccharofermentans</name>
    <dbReference type="NCBI Taxonomy" id="1642647"/>
    <lineage>
        <taxon>Bacteria</taxon>
        <taxon>Pseudomonadati</taxon>
        <taxon>Bacteroidota</taxon>
        <taxon>Bacteroidia</taxon>
        <taxon>Bacteroidales</taxon>
        <taxon>Dysgonomonadaceae</taxon>
        <taxon>Proteiniphilum</taxon>
    </lineage>
</organism>
<dbReference type="InterPro" id="IPR003718">
    <property type="entry name" value="OsmC/Ohr_fam"/>
</dbReference>
<dbReference type="InterPro" id="IPR015946">
    <property type="entry name" value="KH_dom-like_a/b"/>
</dbReference>
<proteinExistence type="predicted"/>
<dbReference type="InterPro" id="IPR036102">
    <property type="entry name" value="OsmC/Ohrsf"/>
</dbReference>
<dbReference type="STRING" id="1642647.PSM36_0543"/>
<name>A0A1R3SSQ6_9BACT</name>
<reference evidence="1 2" key="1">
    <citation type="submission" date="2016-08" db="EMBL/GenBank/DDBJ databases">
        <authorList>
            <person name="Seilhamer J.J."/>
        </authorList>
    </citation>
    <scope>NUCLEOTIDE SEQUENCE [LARGE SCALE GENOMIC DNA]</scope>
    <source>
        <strain evidence="1">M3/6</strain>
    </source>
</reference>
<keyword evidence="2" id="KW-1185">Reference proteome</keyword>
<gene>
    <name evidence="1" type="ORF">PSM36_0543</name>
</gene>
<accession>A0A1R3SSQ6</accession>
<dbReference type="AlphaFoldDB" id="A0A1R3SSQ6"/>
<dbReference type="SUPFAM" id="SSF82784">
    <property type="entry name" value="OsmC-like"/>
    <property type="match status" value="1"/>
</dbReference>
<evidence type="ECO:0000313" key="1">
    <source>
        <dbReference type="EMBL" id="SCD19373.1"/>
    </source>
</evidence>
<evidence type="ECO:0000313" key="2">
    <source>
        <dbReference type="Proteomes" id="UP000187464"/>
    </source>
</evidence>
<dbReference type="KEGG" id="psac:PSM36_0543"/>